<feature type="region of interest" description="Disordered" evidence="1">
    <location>
        <begin position="126"/>
        <end position="159"/>
    </location>
</feature>
<gene>
    <name evidence="3" type="ORF">MFIFM68171_06607</name>
</gene>
<dbReference type="PANTHER" id="PTHR47843:SF2">
    <property type="entry name" value="BTB DOMAIN-CONTAINING PROTEIN"/>
    <property type="match status" value="1"/>
</dbReference>
<keyword evidence="4" id="KW-1185">Reference proteome</keyword>
<dbReference type="Proteomes" id="UP001628179">
    <property type="component" value="Unassembled WGS sequence"/>
</dbReference>
<evidence type="ECO:0000259" key="2">
    <source>
        <dbReference type="PROSITE" id="PS50097"/>
    </source>
</evidence>
<dbReference type="RefSeq" id="XP_070918128.1">
    <property type="nucleotide sequence ID" value="XM_071062027.1"/>
</dbReference>
<feature type="domain" description="BTB" evidence="2">
    <location>
        <begin position="50"/>
        <end position="114"/>
    </location>
</feature>
<accession>A0ABQ0GF57</accession>
<comment type="caution">
    <text evidence="3">The sequence shown here is derived from an EMBL/GenBank/DDBJ whole genome shotgun (WGS) entry which is preliminary data.</text>
</comment>
<dbReference type="GeneID" id="98177350"/>
<proteinExistence type="predicted"/>
<dbReference type="EMBL" id="BAAFSV010000003">
    <property type="protein sequence ID" value="GAB1316397.1"/>
    <property type="molecule type" value="Genomic_DNA"/>
</dbReference>
<sequence>MHSLLGANRTAHLPNASWLHKALGRSSAASAPFHNFPARSARPHQIASSKLFRFSVGPDRREFTVHSAIVAPQSPVLNTLINGNFSEASEGHATLESVDEQTFVSFIQYAYTGDYRDRWPQRTGAPAEASACNVPQAGPTRVDDPEPMEEPMGEPAIEPPAVKKGPYKCGYCGQRLREGRDLLLWEAFRTAVNRRYSAFRPTPSMDATEDYTDVFISYARVYVFADCYQIPELMGLTLEKLGQTLVAFKLYDERVDDVIKLLKYCFGNPTPDTLKSLLVVYTPCKIEQISKSENFNQILAEHGELSARLVGELIKRLD</sequence>
<evidence type="ECO:0000256" key="1">
    <source>
        <dbReference type="SAM" id="MobiDB-lite"/>
    </source>
</evidence>
<protein>
    <recommendedName>
        <fullName evidence="2">BTB domain-containing protein</fullName>
    </recommendedName>
</protein>
<reference evidence="3 4" key="1">
    <citation type="submission" date="2024-09" db="EMBL/GenBank/DDBJ databases">
        <title>Itraconazole resistance in Madurella fahalii resulting from another homologue of gene encoding cytochrome P450 14-alpha sterol demethylase (CYP51).</title>
        <authorList>
            <person name="Yoshioka I."/>
            <person name="Fahal A.H."/>
            <person name="Kaneko S."/>
            <person name="Yaguchi T."/>
        </authorList>
    </citation>
    <scope>NUCLEOTIDE SEQUENCE [LARGE SCALE GENOMIC DNA]</scope>
    <source>
        <strain evidence="3 4">IFM 68171</strain>
    </source>
</reference>
<dbReference type="PANTHER" id="PTHR47843">
    <property type="entry name" value="BTB DOMAIN-CONTAINING PROTEIN-RELATED"/>
    <property type="match status" value="1"/>
</dbReference>
<organism evidence="3 4">
    <name type="scientific">Madurella fahalii</name>
    <dbReference type="NCBI Taxonomy" id="1157608"/>
    <lineage>
        <taxon>Eukaryota</taxon>
        <taxon>Fungi</taxon>
        <taxon>Dikarya</taxon>
        <taxon>Ascomycota</taxon>
        <taxon>Pezizomycotina</taxon>
        <taxon>Sordariomycetes</taxon>
        <taxon>Sordariomycetidae</taxon>
        <taxon>Sordariales</taxon>
        <taxon>Sordariales incertae sedis</taxon>
        <taxon>Madurella</taxon>
    </lineage>
</organism>
<evidence type="ECO:0000313" key="4">
    <source>
        <dbReference type="Proteomes" id="UP001628179"/>
    </source>
</evidence>
<name>A0ABQ0GF57_9PEZI</name>
<dbReference type="Gene3D" id="3.30.710.10">
    <property type="entry name" value="Potassium Channel Kv1.1, Chain A"/>
    <property type="match status" value="1"/>
</dbReference>
<dbReference type="InterPro" id="IPR000210">
    <property type="entry name" value="BTB/POZ_dom"/>
</dbReference>
<dbReference type="PROSITE" id="PS50097">
    <property type="entry name" value="BTB"/>
    <property type="match status" value="1"/>
</dbReference>
<dbReference type="SUPFAM" id="SSF54695">
    <property type="entry name" value="POZ domain"/>
    <property type="match status" value="1"/>
</dbReference>
<dbReference type="InterPro" id="IPR011333">
    <property type="entry name" value="SKP1/BTB/POZ_sf"/>
</dbReference>
<dbReference type="Pfam" id="PF00651">
    <property type="entry name" value="BTB"/>
    <property type="match status" value="1"/>
</dbReference>
<evidence type="ECO:0000313" key="3">
    <source>
        <dbReference type="EMBL" id="GAB1316397.1"/>
    </source>
</evidence>